<dbReference type="PANTHER" id="PTHR33480">
    <property type="entry name" value="SET DOMAIN-CONTAINING PROTEIN-RELATED"/>
    <property type="match status" value="1"/>
</dbReference>
<feature type="region of interest" description="Disordered" evidence="1">
    <location>
        <begin position="77"/>
        <end position="96"/>
    </location>
</feature>
<comment type="caution">
    <text evidence="2">The sequence shown here is derived from an EMBL/GenBank/DDBJ whole genome shotgun (WGS) entry which is preliminary data.</text>
</comment>
<evidence type="ECO:0000313" key="2">
    <source>
        <dbReference type="EMBL" id="KAB7499256.1"/>
    </source>
</evidence>
<dbReference type="AlphaFoldDB" id="A0A5N5SYG4"/>
<dbReference type="EMBL" id="SEYY01018525">
    <property type="protein sequence ID" value="KAB7499256.1"/>
    <property type="molecule type" value="Genomic_DNA"/>
</dbReference>
<dbReference type="Proteomes" id="UP000326759">
    <property type="component" value="Unassembled WGS sequence"/>
</dbReference>
<dbReference type="PANTHER" id="PTHR33480:SF1">
    <property type="entry name" value="TYR RECOMBINASE DOMAIN-CONTAINING PROTEIN"/>
    <property type="match status" value="1"/>
</dbReference>
<accession>A0A5N5SYG4</accession>
<sequence>DVFLKTELLFNAFQKKLIDIQFCINQTSICERELKNMRNEETFQNYFDAAQKETEHTEQYIASTKKYEIVMSDIEGDSSSSEYVSGTTDDDDDDNLDSGVFPISCYLEDNQKRYESDQSFQNLAERTSNHVADSGKIEICQDGFRKQNCLYCMKLVSEIGKHYLKVHYDKKDIKKILSMAVNSEERHRSLKMLRLKEMLGDILLFVTYQKINSKATVKKGYQLLYTHSYEFEKNVSDFFSGMKDDAVTAAARQDDLITSFVESIFNQRSNIRETPQLVRLLSRFLLKLREEHGEANDLKSFIDPTNFDNLVRTAKSMSYMQDKPCNPVTFGIHIGQVLGKCCTILNIKALKTGDKNMEEKIKDVKTLLRTQWRHEINIPLRADHDEWKE</sequence>
<feature type="compositionally biased region" description="Polar residues" evidence="1">
    <location>
        <begin position="77"/>
        <end position="87"/>
    </location>
</feature>
<feature type="non-terminal residue" evidence="2">
    <location>
        <position position="1"/>
    </location>
</feature>
<name>A0A5N5SYG4_9CRUS</name>
<dbReference type="OrthoDB" id="10068710at2759"/>
<evidence type="ECO:0000313" key="3">
    <source>
        <dbReference type="Proteomes" id="UP000326759"/>
    </source>
</evidence>
<keyword evidence="3" id="KW-1185">Reference proteome</keyword>
<protein>
    <submittedName>
        <fullName evidence="2">Uncharacterized protein</fullName>
    </submittedName>
</protein>
<gene>
    <name evidence="2" type="ORF">Anas_04621</name>
</gene>
<proteinExistence type="predicted"/>
<organism evidence="2 3">
    <name type="scientific">Armadillidium nasatum</name>
    <dbReference type="NCBI Taxonomy" id="96803"/>
    <lineage>
        <taxon>Eukaryota</taxon>
        <taxon>Metazoa</taxon>
        <taxon>Ecdysozoa</taxon>
        <taxon>Arthropoda</taxon>
        <taxon>Crustacea</taxon>
        <taxon>Multicrustacea</taxon>
        <taxon>Malacostraca</taxon>
        <taxon>Eumalacostraca</taxon>
        <taxon>Peracarida</taxon>
        <taxon>Isopoda</taxon>
        <taxon>Oniscidea</taxon>
        <taxon>Crinocheta</taxon>
        <taxon>Armadillidiidae</taxon>
        <taxon>Armadillidium</taxon>
    </lineage>
</organism>
<reference evidence="2 3" key="1">
    <citation type="journal article" date="2019" name="PLoS Biol.">
        <title>Sex chromosomes control vertical transmission of feminizing Wolbachia symbionts in an isopod.</title>
        <authorList>
            <person name="Becking T."/>
            <person name="Chebbi M.A."/>
            <person name="Giraud I."/>
            <person name="Moumen B."/>
            <person name="Laverre T."/>
            <person name="Caubet Y."/>
            <person name="Peccoud J."/>
            <person name="Gilbert C."/>
            <person name="Cordaux R."/>
        </authorList>
    </citation>
    <scope>NUCLEOTIDE SEQUENCE [LARGE SCALE GENOMIC DNA]</scope>
    <source>
        <strain evidence="2">ANa2</strain>
        <tissue evidence="2">Whole body excluding digestive tract and cuticle</tissue>
    </source>
</reference>
<evidence type="ECO:0000256" key="1">
    <source>
        <dbReference type="SAM" id="MobiDB-lite"/>
    </source>
</evidence>